<sequence length="304" mass="32428">MHVRGPGGLAQAPTLVGVSTGSHARPPAGPGETPDTPRAGLPARVLQALRRDRGGDTPEGEGGGRRPRSPWRVGTPLMVLLSGSLFAVSAVNSEGTDLRAGRYTDLASLVQAEAEAYEELRARVEDLTGQVNDLSAQVGSRDVQRVQARVEELRDPSGLTPREGEGVRIVLSDSPLQAEDTTQPLKFLIVHQQDIQAVVNAMWRGGASAVTVQGQRIVSTTGIKCEANSVTLQGVPYPQPYVIEAVGDPEVLAASVDGDPYLSFYRQQSLTEDIQIGWEMSVEEEVEAPAYDGLLDLSYAEPLA</sequence>
<evidence type="ECO:0000313" key="3">
    <source>
        <dbReference type="EMBL" id="CAB4734916.1"/>
    </source>
</evidence>
<accession>A0A6J6SIZ3</accession>
<name>A0A6J6SIZ3_9ZZZZ</name>
<protein>
    <submittedName>
        <fullName evidence="3">Unannotated protein</fullName>
    </submittedName>
</protein>
<dbReference type="InterPro" id="IPR010273">
    <property type="entry name" value="DUF881"/>
</dbReference>
<evidence type="ECO:0000256" key="1">
    <source>
        <dbReference type="SAM" id="Coils"/>
    </source>
</evidence>
<reference evidence="3" key="1">
    <citation type="submission" date="2020-05" db="EMBL/GenBank/DDBJ databases">
        <authorList>
            <person name="Chiriac C."/>
            <person name="Salcher M."/>
            <person name="Ghai R."/>
            <person name="Kavagutti S V."/>
        </authorList>
    </citation>
    <scope>NUCLEOTIDE SEQUENCE</scope>
</reference>
<dbReference type="AlphaFoldDB" id="A0A6J6SIZ3"/>
<dbReference type="EMBL" id="CAEZYQ010000005">
    <property type="protein sequence ID" value="CAB4734916.1"/>
    <property type="molecule type" value="Genomic_DNA"/>
</dbReference>
<feature type="coiled-coil region" evidence="1">
    <location>
        <begin position="110"/>
        <end position="137"/>
    </location>
</feature>
<evidence type="ECO:0000256" key="2">
    <source>
        <dbReference type="SAM" id="MobiDB-lite"/>
    </source>
</evidence>
<dbReference type="PANTHER" id="PTHR37313:SF4">
    <property type="entry name" value="CONSERVED MEMBRANE PROTEIN-RELATED"/>
    <property type="match status" value="1"/>
</dbReference>
<feature type="region of interest" description="Disordered" evidence="2">
    <location>
        <begin position="1"/>
        <end position="72"/>
    </location>
</feature>
<dbReference type="Pfam" id="PF05949">
    <property type="entry name" value="DUF881"/>
    <property type="match status" value="1"/>
</dbReference>
<dbReference type="PANTHER" id="PTHR37313">
    <property type="entry name" value="UPF0749 PROTEIN RV1825"/>
    <property type="match status" value="1"/>
</dbReference>
<dbReference type="Gene3D" id="3.30.70.1880">
    <property type="entry name" value="Protein of unknown function DUF881"/>
    <property type="match status" value="1"/>
</dbReference>
<keyword evidence="1" id="KW-0175">Coiled coil</keyword>
<organism evidence="3">
    <name type="scientific">freshwater metagenome</name>
    <dbReference type="NCBI Taxonomy" id="449393"/>
    <lineage>
        <taxon>unclassified sequences</taxon>
        <taxon>metagenomes</taxon>
        <taxon>ecological metagenomes</taxon>
    </lineage>
</organism>
<dbReference type="GO" id="GO:0005886">
    <property type="term" value="C:plasma membrane"/>
    <property type="evidence" value="ECO:0007669"/>
    <property type="project" value="TreeGrafter"/>
</dbReference>
<proteinExistence type="predicted"/>
<gene>
    <name evidence="3" type="ORF">UFOPK2761_00805</name>
</gene>